<comment type="catalytic activity">
    <reaction evidence="2">
        <text>a 3'-end 2',3'-cyclophospho-ribonucleotide-RNA + H2O = a 3'-end 2'-phospho-ribonucleotide-RNA + H(+)</text>
        <dbReference type="Rhea" id="RHEA:11828"/>
        <dbReference type="Rhea" id="RHEA-COMP:10464"/>
        <dbReference type="Rhea" id="RHEA-COMP:17353"/>
        <dbReference type="ChEBI" id="CHEBI:15377"/>
        <dbReference type="ChEBI" id="CHEBI:15378"/>
        <dbReference type="ChEBI" id="CHEBI:83064"/>
        <dbReference type="ChEBI" id="CHEBI:173113"/>
        <dbReference type="EC" id="3.1.4.58"/>
    </reaction>
</comment>
<feature type="short sequence motif" description="HXTX 1" evidence="2">
    <location>
        <begin position="36"/>
        <end position="39"/>
    </location>
</feature>
<dbReference type="NCBIfam" id="TIGR02258">
    <property type="entry name" value="2_5_ligase"/>
    <property type="match status" value="1"/>
</dbReference>
<dbReference type="HAMAP" id="MF_01940">
    <property type="entry name" value="RNA_CPDase"/>
    <property type="match status" value="1"/>
</dbReference>
<gene>
    <name evidence="3" type="primary">thpR</name>
    <name evidence="3" type="ORF">OF850_15935</name>
</gene>
<comment type="function">
    <text evidence="2">Hydrolyzes RNA 2',3'-cyclic phosphodiester to an RNA 2'-phosphomonoester.</text>
</comment>
<evidence type="ECO:0000313" key="4">
    <source>
        <dbReference type="Proteomes" id="UP001526430"/>
    </source>
</evidence>
<organism evidence="3 4">
    <name type="scientific">Sabulicella glaciei</name>
    <dbReference type="NCBI Taxonomy" id="2984948"/>
    <lineage>
        <taxon>Bacteria</taxon>
        <taxon>Pseudomonadati</taxon>
        <taxon>Pseudomonadota</taxon>
        <taxon>Alphaproteobacteria</taxon>
        <taxon>Acetobacterales</taxon>
        <taxon>Acetobacteraceae</taxon>
        <taxon>Sabulicella</taxon>
    </lineage>
</organism>
<dbReference type="PANTHER" id="PTHR35561">
    <property type="entry name" value="RNA 2',3'-CYCLIC PHOSPHODIESTERASE"/>
    <property type="match status" value="1"/>
</dbReference>
<keyword evidence="4" id="KW-1185">Reference proteome</keyword>
<keyword evidence="1 2" id="KW-0378">Hydrolase</keyword>
<dbReference type="InterPro" id="IPR004175">
    <property type="entry name" value="RNA_CPDase"/>
</dbReference>
<dbReference type="Gene3D" id="3.90.1140.10">
    <property type="entry name" value="Cyclic phosphodiesterase"/>
    <property type="match status" value="1"/>
</dbReference>
<dbReference type="EMBL" id="JAPFQI010000014">
    <property type="protein sequence ID" value="MCW8087123.1"/>
    <property type="molecule type" value="Genomic_DNA"/>
</dbReference>
<reference evidence="3 4" key="1">
    <citation type="submission" date="2022-10" db="EMBL/GenBank/DDBJ databases">
        <title>Roseococcus glaciei nov., sp. nov., isolated from glacier.</title>
        <authorList>
            <person name="Liu Q."/>
            <person name="Xin Y.-H."/>
        </authorList>
    </citation>
    <scope>NUCLEOTIDE SEQUENCE [LARGE SCALE GENOMIC DNA]</scope>
    <source>
        <strain evidence="3 4">MDT2-1-1</strain>
    </source>
</reference>
<accession>A0ABT3NY78</accession>
<feature type="active site" description="Proton acceptor" evidence="2">
    <location>
        <position position="120"/>
    </location>
</feature>
<dbReference type="Pfam" id="PF13563">
    <property type="entry name" value="2_5_RNA_ligase2"/>
    <property type="match status" value="1"/>
</dbReference>
<evidence type="ECO:0000256" key="1">
    <source>
        <dbReference type="ARBA" id="ARBA00022801"/>
    </source>
</evidence>
<feature type="active site" description="Proton donor" evidence="2">
    <location>
        <position position="36"/>
    </location>
</feature>
<proteinExistence type="inferred from homology"/>
<protein>
    <recommendedName>
        <fullName evidence="2">RNA 2',3'-cyclic phosphodiesterase</fullName>
        <shortName evidence="2">RNA 2',3'-CPDase</shortName>
        <ecNumber evidence="2">3.1.4.58</ecNumber>
    </recommendedName>
</protein>
<evidence type="ECO:0000313" key="3">
    <source>
        <dbReference type="EMBL" id="MCW8087123.1"/>
    </source>
</evidence>
<dbReference type="InterPro" id="IPR009097">
    <property type="entry name" value="Cyclic_Pdiesterase"/>
</dbReference>
<evidence type="ECO:0000256" key="2">
    <source>
        <dbReference type="HAMAP-Rule" id="MF_01940"/>
    </source>
</evidence>
<dbReference type="PANTHER" id="PTHR35561:SF1">
    <property type="entry name" value="RNA 2',3'-CYCLIC PHOSPHODIESTERASE"/>
    <property type="match status" value="1"/>
</dbReference>
<comment type="caution">
    <text evidence="3">The sequence shown here is derived from an EMBL/GenBank/DDBJ whole genome shotgun (WGS) entry which is preliminary data.</text>
</comment>
<dbReference type="SUPFAM" id="SSF55144">
    <property type="entry name" value="LigT-like"/>
    <property type="match status" value="1"/>
</dbReference>
<name>A0ABT3NY78_9PROT</name>
<feature type="short sequence motif" description="HXTX 2" evidence="2">
    <location>
        <begin position="120"/>
        <end position="123"/>
    </location>
</feature>
<dbReference type="EC" id="3.1.4.58" evidence="2"/>
<comment type="similarity">
    <text evidence="2">Belongs to the 2H phosphoesterase superfamily. ThpR family.</text>
</comment>
<sequence>MRLFVALDLPEDVRDGLAGLAGGLPGMRWVPPANYHLTLRFIGETPPYRAEEVDEALAAIRAKPFELRLAGLGTFEKSGRVHSLHVTAERTPGLSHLQSKIETALQRAGFPAEKRRFTPHVTLGRADAVPVPKLVDFLQTHSLFRCEPVTVEHFTLFSSQLGKEQAVYTPEADYPLAA</sequence>
<dbReference type="RefSeq" id="WP_301591279.1">
    <property type="nucleotide sequence ID" value="NZ_JAPFQI010000014.1"/>
</dbReference>
<dbReference type="Proteomes" id="UP001526430">
    <property type="component" value="Unassembled WGS sequence"/>
</dbReference>